<feature type="domain" description="Histidine kinase" evidence="13">
    <location>
        <begin position="266"/>
        <end position="486"/>
    </location>
</feature>
<dbReference type="CDD" id="cd00075">
    <property type="entry name" value="HATPase"/>
    <property type="match status" value="1"/>
</dbReference>
<keyword evidence="12" id="KW-1133">Transmembrane helix</keyword>
<feature type="transmembrane region" description="Helical" evidence="12">
    <location>
        <begin position="174"/>
        <end position="197"/>
    </location>
</feature>
<organism evidence="15 16">
    <name type="scientific">Paenibacillus solanacearum</name>
    <dbReference type="NCBI Taxonomy" id="2048548"/>
    <lineage>
        <taxon>Bacteria</taxon>
        <taxon>Bacillati</taxon>
        <taxon>Bacillota</taxon>
        <taxon>Bacilli</taxon>
        <taxon>Bacillales</taxon>
        <taxon>Paenibacillaceae</taxon>
        <taxon>Paenibacillus</taxon>
    </lineage>
</organism>
<dbReference type="FunFam" id="1.10.287.130:FF:000001">
    <property type="entry name" value="Two-component sensor histidine kinase"/>
    <property type="match status" value="1"/>
</dbReference>
<evidence type="ECO:0000256" key="6">
    <source>
        <dbReference type="ARBA" id="ARBA00022679"/>
    </source>
</evidence>
<keyword evidence="12" id="KW-0812">Transmembrane</keyword>
<evidence type="ECO:0000259" key="13">
    <source>
        <dbReference type="PROSITE" id="PS50109"/>
    </source>
</evidence>
<protein>
    <recommendedName>
        <fullName evidence="3">histidine kinase</fullName>
        <ecNumber evidence="3">2.7.13.3</ecNumber>
    </recommendedName>
</protein>
<dbReference type="Pfam" id="PF00672">
    <property type="entry name" value="HAMP"/>
    <property type="match status" value="1"/>
</dbReference>
<evidence type="ECO:0000256" key="10">
    <source>
        <dbReference type="ARBA" id="ARBA00023012"/>
    </source>
</evidence>
<dbReference type="SMART" id="SM00387">
    <property type="entry name" value="HATPase_c"/>
    <property type="match status" value="1"/>
</dbReference>
<dbReference type="Pfam" id="PF02518">
    <property type="entry name" value="HATPase_c"/>
    <property type="match status" value="1"/>
</dbReference>
<dbReference type="InterPro" id="IPR003661">
    <property type="entry name" value="HisK_dim/P_dom"/>
</dbReference>
<evidence type="ECO:0000256" key="3">
    <source>
        <dbReference type="ARBA" id="ARBA00012438"/>
    </source>
</evidence>
<evidence type="ECO:0000259" key="14">
    <source>
        <dbReference type="PROSITE" id="PS50885"/>
    </source>
</evidence>
<dbReference type="InterPro" id="IPR003660">
    <property type="entry name" value="HAMP_dom"/>
</dbReference>
<gene>
    <name evidence="15" type="primary">sasA_10</name>
    <name evidence="15" type="ORF">PAESOLCIP111_02183</name>
</gene>
<dbReference type="AlphaFoldDB" id="A0A916NIT5"/>
<dbReference type="PROSITE" id="PS50109">
    <property type="entry name" value="HIS_KIN"/>
    <property type="match status" value="1"/>
</dbReference>
<dbReference type="CDD" id="cd00082">
    <property type="entry name" value="HisKA"/>
    <property type="match status" value="1"/>
</dbReference>
<dbReference type="RefSeq" id="WP_218091966.1">
    <property type="nucleotide sequence ID" value="NZ_CAJVAS010000007.1"/>
</dbReference>
<dbReference type="InterPro" id="IPR003594">
    <property type="entry name" value="HATPase_dom"/>
</dbReference>
<evidence type="ECO:0000256" key="4">
    <source>
        <dbReference type="ARBA" id="ARBA00022475"/>
    </source>
</evidence>
<comment type="subcellular location">
    <subcellularLocation>
        <location evidence="2">Cell membrane</location>
        <topology evidence="2">Multi-pass membrane protein</topology>
    </subcellularLocation>
</comment>
<evidence type="ECO:0000256" key="2">
    <source>
        <dbReference type="ARBA" id="ARBA00004651"/>
    </source>
</evidence>
<evidence type="ECO:0000256" key="1">
    <source>
        <dbReference type="ARBA" id="ARBA00000085"/>
    </source>
</evidence>
<keyword evidence="16" id="KW-1185">Reference proteome</keyword>
<keyword evidence="8" id="KW-0418">Kinase</keyword>
<feature type="domain" description="HAMP" evidence="14">
    <location>
        <begin position="199"/>
        <end position="251"/>
    </location>
</feature>
<keyword evidence="11 12" id="KW-0472">Membrane</keyword>
<sequence>MSIRLKLLFSYTGTLLITILIFVATTFFITVAVTGDMKSIKQFYKIHYALNPLSPEVESLFMELKYITKNDNPDRLLDRALLADYDNKLRIAQATLIIRKGPSIYYASPPWKTLQPETHLPEYDAGNIQIRGTFNIADRFFSYAKYDFVFGDQSPGSVFVLRERSPFAELTRKLLPLLISILFVLLLLANVLLYAFITRSIIVPLQKLKQSADRIREGNLDFRIEPAAGGEIGQLSTAFEEMRKQLNHSLELQQQYEENRKELLSNISHDLKTPISSIKGYIEGIRDGVANTPEKMNKYVNTIFGKTVAMDRLIDELFLYSKLDLKKVPFHFEKLDLNRFLTDVLEEQRFDLEAQGFQLYYAPWQGEPVEVLIDPEKVRRAISNIIDNSVKFMDKADKRIVVRVEPGEGDVTVRLTDNGSGIPAEAAAHIFDRFYRAESSRNSRTGGSGLGLAIARQVIEGHGGTIGADSVYGQGTTIYFTLKRTILSGNGEAYEKHTDH</sequence>
<dbReference type="SMART" id="SM00388">
    <property type="entry name" value="HisKA"/>
    <property type="match status" value="1"/>
</dbReference>
<dbReference type="InterPro" id="IPR005467">
    <property type="entry name" value="His_kinase_dom"/>
</dbReference>
<dbReference type="SMART" id="SM00304">
    <property type="entry name" value="HAMP"/>
    <property type="match status" value="1"/>
</dbReference>
<proteinExistence type="predicted"/>
<evidence type="ECO:0000256" key="5">
    <source>
        <dbReference type="ARBA" id="ARBA00022553"/>
    </source>
</evidence>
<evidence type="ECO:0000256" key="12">
    <source>
        <dbReference type="SAM" id="Phobius"/>
    </source>
</evidence>
<evidence type="ECO:0000256" key="11">
    <source>
        <dbReference type="ARBA" id="ARBA00023136"/>
    </source>
</evidence>
<keyword evidence="10" id="KW-0902">Two-component regulatory system</keyword>
<evidence type="ECO:0000256" key="9">
    <source>
        <dbReference type="ARBA" id="ARBA00022840"/>
    </source>
</evidence>
<dbReference type="GO" id="GO:0005886">
    <property type="term" value="C:plasma membrane"/>
    <property type="evidence" value="ECO:0007669"/>
    <property type="project" value="UniProtKB-SubCell"/>
</dbReference>
<dbReference type="GO" id="GO:0005524">
    <property type="term" value="F:ATP binding"/>
    <property type="evidence" value="ECO:0007669"/>
    <property type="project" value="UniProtKB-KW"/>
</dbReference>
<comment type="catalytic activity">
    <reaction evidence="1">
        <text>ATP + protein L-histidine = ADP + protein N-phospho-L-histidine.</text>
        <dbReference type="EC" id="2.7.13.3"/>
    </reaction>
</comment>
<keyword evidence="5" id="KW-0597">Phosphoprotein</keyword>
<dbReference type="Pfam" id="PF00512">
    <property type="entry name" value="HisKA"/>
    <property type="match status" value="1"/>
</dbReference>
<keyword evidence="4" id="KW-1003">Cell membrane</keyword>
<evidence type="ECO:0000256" key="8">
    <source>
        <dbReference type="ARBA" id="ARBA00022777"/>
    </source>
</evidence>
<feature type="transmembrane region" description="Helical" evidence="12">
    <location>
        <begin position="15"/>
        <end position="35"/>
    </location>
</feature>
<keyword evidence="7" id="KW-0547">Nucleotide-binding</keyword>
<dbReference type="PANTHER" id="PTHR45528:SF1">
    <property type="entry name" value="SENSOR HISTIDINE KINASE CPXA"/>
    <property type="match status" value="1"/>
</dbReference>
<dbReference type="InterPro" id="IPR050398">
    <property type="entry name" value="HssS/ArlS-like"/>
</dbReference>
<reference evidence="15" key="1">
    <citation type="submission" date="2021-06" db="EMBL/GenBank/DDBJ databases">
        <authorList>
            <person name="Criscuolo A."/>
        </authorList>
    </citation>
    <scope>NUCLEOTIDE SEQUENCE</scope>
    <source>
        <strain evidence="15">CIP111600</strain>
    </source>
</reference>
<comment type="caution">
    <text evidence="15">The sequence shown here is derived from an EMBL/GenBank/DDBJ whole genome shotgun (WGS) entry which is preliminary data.</text>
</comment>
<dbReference type="EC" id="2.7.13.3" evidence="3"/>
<dbReference type="PANTHER" id="PTHR45528">
    <property type="entry name" value="SENSOR HISTIDINE KINASE CPXA"/>
    <property type="match status" value="1"/>
</dbReference>
<evidence type="ECO:0000256" key="7">
    <source>
        <dbReference type="ARBA" id="ARBA00022741"/>
    </source>
</evidence>
<dbReference type="GO" id="GO:0000155">
    <property type="term" value="F:phosphorelay sensor kinase activity"/>
    <property type="evidence" value="ECO:0007669"/>
    <property type="project" value="InterPro"/>
</dbReference>
<dbReference type="FunFam" id="3.30.565.10:FF:000006">
    <property type="entry name" value="Sensor histidine kinase WalK"/>
    <property type="match status" value="1"/>
</dbReference>
<dbReference type="Proteomes" id="UP000693672">
    <property type="component" value="Unassembled WGS sequence"/>
</dbReference>
<dbReference type="EMBL" id="CAJVAS010000007">
    <property type="protein sequence ID" value="CAG7619127.1"/>
    <property type="molecule type" value="Genomic_DNA"/>
</dbReference>
<dbReference type="CDD" id="cd06225">
    <property type="entry name" value="HAMP"/>
    <property type="match status" value="1"/>
</dbReference>
<name>A0A916NIT5_9BACL</name>
<dbReference type="PROSITE" id="PS50885">
    <property type="entry name" value="HAMP"/>
    <property type="match status" value="1"/>
</dbReference>
<evidence type="ECO:0000313" key="15">
    <source>
        <dbReference type="EMBL" id="CAG7619127.1"/>
    </source>
</evidence>
<accession>A0A916NIT5</accession>
<evidence type="ECO:0000313" key="16">
    <source>
        <dbReference type="Proteomes" id="UP000693672"/>
    </source>
</evidence>
<keyword evidence="9" id="KW-0067">ATP-binding</keyword>
<keyword evidence="6 15" id="KW-0808">Transferase</keyword>